<keyword evidence="4 6" id="KW-1133">Transmembrane helix</keyword>
<feature type="transmembrane region" description="Helical" evidence="6">
    <location>
        <begin position="242"/>
        <end position="263"/>
    </location>
</feature>
<dbReference type="InterPro" id="IPR004680">
    <property type="entry name" value="Cit_transptr-like_dom"/>
</dbReference>
<sequence length="370" mass="41190">MGTVFRRIISDKIFNIALVCAGLSFLVGTPQVTEINWNTIGTLLSLMIGVQLLRAMHILDALSDWLLVKSQHTRQMTQFFILLAFCGSMFLTNDIAILTLIPTFMTLAHHQKGTIAYPLTLIVIAANLGSSFTHIGNPQNLFLVTYYHVNILTFFQLSIPLMIASLILLAVLSLWIPKNSIAMISKKSVTIHARQISITTGLIGFIMLGIFNLVPILLVIIVTVVVGLIIDRHVFQHVDYALLLTFVCFFLFVSALSHNLYITHWLNQLMKTPQSIYVTSLATSQVISNVPAAILLTHFTHYIPALFLGVNIGGLGSSVASLANLLAVKQLLLFNGQQSLWYFLKVFTILNLIGLFILGIWGWLYLKMYA</sequence>
<dbReference type="PANTHER" id="PTHR43568:SF1">
    <property type="entry name" value="P PROTEIN"/>
    <property type="match status" value="1"/>
</dbReference>
<feature type="transmembrane region" description="Helical" evidence="6">
    <location>
        <begin position="79"/>
        <end position="103"/>
    </location>
</feature>
<dbReference type="Proteomes" id="UP000563523">
    <property type="component" value="Unassembled WGS sequence"/>
</dbReference>
<accession>A0A850QYZ1</accession>
<evidence type="ECO:0000313" key="8">
    <source>
        <dbReference type="EMBL" id="NVY95913.1"/>
    </source>
</evidence>
<protein>
    <submittedName>
        <fullName evidence="8">Anion permease</fullName>
    </submittedName>
</protein>
<reference evidence="8 9" key="1">
    <citation type="submission" date="2020-06" db="EMBL/GenBank/DDBJ databases">
        <authorList>
            <person name="Kang J."/>
        </authorList>
    </citation>
    <scope>NUCLEOTIDE SEQUENCE [LARGE SCALE GENOMIC DNA]</scope>
    <source>
        <strain evidence="8 9">DCY120</strain>
    </source>
</reference>
<gene>
    <name evidence="8" type="ORF">HU830_01690</name>
</gene>
<dbReference type="GO" id="GO:0055085">
    <property type="term" value="P:transmembrane transport"/>
    <property type="evidence" value="ECO:0007669"/>
    <property type="project" value="InterPro"/>
</dbReference>
<feature type="transmembrane region" description="Helical" evidence="6">
    <location>
        <begin position="115"/>
        <end position="135"/>
    </location>
</feature>
<proteinExistence type="predicted"/>
<evidence type="ECO:0000256" key="6">
    <source>
        <dbReference type="SAM" id="Phobius"/>
    </source>
</evidence>
<dbReference type="Pfam" id="PF03600">
    <property type="entry name" value="CitMHS"/>
    <property type="match status" value="1"/>
</dbReference>
<dbReference type="GO" id="GO:0016020">
    <property type="term" value="C:membrane"/>
    <property type="evidence" value="ECO:0007669"/>
    <property type="project" value="UniProtKB-SubCell"/>
</dbReference>
<keyword evidence="2" id="KW-0813">Transport</keyword>
<evidence type="ECO:0000256" key="5">
    <source>
        <dbReference type="ARBA" id="ARBA00023136"/>
    </source>
</evidence>
<comment type="subcellular location">
    <subcellularLocation>
        <location evidence="1">Membrane</location>
        <topology evidence="1">Multi-pass membrane protein</topology>
    </subcellularLocation>
</comment>
<feature type="transmembrane region" description="Helical" evidence="6">
    <location>
        <begin position="12"/>
        <end position="28"/>
    </location>
</feature>
<name>A0A850QYZ1_9LACO</name>
<dbReference type="EMBL" id="JABZEC010000001">
    <property type="protein sequence ID" value="NVY95913.1"/>
    <property type="molecule type" value="Genomic_DNA"/>
</dbReference>
<dbReference type="RefSeq" id="WP_176942075.1">
    <property type="nucleotide sequence ID" value="NZ_JABZEC010000001.1"/>
</dbReference>
<dbReference type="InterPro" id="IPR051475">
    <property type="entry name" value="Diverse_Ion_Transporter"/>
</dbReference>
<evidence type="ECO:0000256" key="2">
    <source>
        <dbReference type="ARBA" id="ARBA00022448"/>
    </source>
</evidence>
<evidence type="ECO:0000256" key="3">
    <source>
        <dbReference type="ARBA" id="ARBA00022692"/>
    </source>
</evidence>
<feature type="transmembrane region" description="Helical" evidence="6">
    <location>
        <begin position="275"/>
        <end position="296"/>
    </location>
</feature>
<evidence type="ECO:0000259" key="7">
    <source>
        <dbReference type="Pfam" id="PF03600"/>
    </source>
</evidence>
<feature type="transmembrane region" description="Helical" evidence="6">
    <location>
        <begin position="155"/>
        <end position="176"/>
    </location>
</feature>
<keyword evidence="9" id="KW-1185">Reference proteome</keyword>
<dbReference type="AlphaFoldDB" id="A0A850QYZ1"/>
<keyword evidence="3 6" id="KW-0812">Transmembrane</keyword>
<feature type="domain" description="Citrate transporter-like" evidence="7">
    <location>
        <begin position="16"/>
        <end position="297"/>
    </location>
</feature>
<feature type="transmembrane region" description="Helical" evidence="6">
    <location>
        <begin position="197"/>
        <end position="230"/>
    </location>
</feature>
<organism evidence="8 9">
    <name type="scientific">Bombilactobacillus apium</name>
    <dbReference type="NCBI Taxonomy" id="2675299"/>
    <lineage>
        <taxon>Bacteria</taxon>
        <taxon>Bacillati</taxon>
        <taxon>Bacillota</taxon>
        <taxon>Bacilli</taxon>
        <taxon>Lactobacillales</taxon>
        <taxon>Lactobacillaceae</taxon>
        <taxon>Bombilactobacillus</taxon>
    </lineage>
</organism>
<evidence type="ECO:0000256" key="4">
    <source>
        <dbReference type="ARBA" id="ARBA00022989"/>
    </source>
</evidence>
<feature type="transmembrane region" description="Helical" evidence="6">
    <location>
        <begin position="340"/>
        <end position="364"/>
    </location>
</feature>
<feature type="transmembrane region" description="Helical" evidence="6">
    <location>
        <begin position="302"/>
        <end position="328"/>
    </location>
</feature>
<evidence type="ECO:0000313" key="9">
    <source>
        <dbReference type="Proteomes" id="UP000563523"/>
    </source>
</evidence>
<comment type="caution">
    <text evidence="8">The sequence shown here is derived from an EMBL/GenBank/DDBJ whole genome shotgun (WGS) entry which is preliminary data.</text>
</comment>
<evidence type="ECO:0000256" key="1">
    <source>
        <dbReference type="ARBA" id="ARBA00004141"/>
    </source>
</evidence>
<dbReference type="PANTHER" id="PTHR43568">
    <property type="entry name" value="P PROTEIN"/>
    <property type="match status" value="1"/>
</dbReference>
<keyword evidence="5 6" id="KW-0472">Membrane</keyword>